<dbReference type="EMBL" id="GL945433">
    <property type="protein sequence ID" value="EGO25967.1"/>
    <property type="molecule type" value="Genomic_DNA"/>
</dbReference>
<reference evidence="1" key="1">
    <citation type="submission" date="2011-04" db="EMBL/GenBank/DDBJ databases">
        <title>Evolution of plant cell wall degrading machinery underlies the functional diversity of forest fungi.</title>
        <authorList>
            <consortium name="US DOE Joint Genome Institute (JGI-PGF)"/>
            <person name="Eastwood D.C."/>
            <person name="Floudas D."/>
            <person name="Binder M."/>
            <person name="Majcherczyk A."/>
            <person name="Schneider P."/>
            <person name="Aerts A."/>
            <person name="Asiegbu F.O."/>
            <person name="Baker S.E."/>
            <person name="Barry K."/>
            <person name="Bendiksby M."/>
            <person name="Blumentritt M."/>
            <person name="Coutinho P.M."/>
            <person name="Cullen D."/>
            <person name="Cullen D."/>
            <person name="Gathman A."/>
            <person name="Goodell B."/>
            <person name="Henrissat B."/>
            <person name="Ihrmark K."/>
            <person name="Kauserud H."/>
            <person name="Kohler A."/>
            <person name="LaButti K."/>
            <person name="Lapidus A."/>
            <person name="Lavin J.L."/>
            <person name="Lee Y.-H."/>
            <person name="Lindquist E."/>
            <person name="Lilly W."/>
            <person name="Lucas S."/>
            <person name="Morin E."/>
            <person name="Murat C."/>
            <person name="Oguiza J.A."/>
            <person name="Park J."/>
            <person name="Pisabarro A.G."/>
            <person name="Riley R."/>
            <person name="Rosling A."/>
            <person name="Salamov A."/>
            <person name="Schmidt O."/>
            <person name="Schmutz J."/>
            <person name="Skrede I."/>
            <person name="Stenlid J."/>
            <person name="Wiebenga A."/>
            <person name="Xie X."/>
            <person name="Kues U."/>
            <person name="Hibbett D.S."/>
            <person name="Hoffmeister D."/>
            <person name="Hogberg N."/>
            <person name="Martin F."/>
            <person name="Grigoriev I.V."/>
            <person name="Watkinson S.C."/>
        </authorList>
    </citation>
    <scope>NUCLEOTIDE SEQUENCE</scope>
    <source>
        <strain evidence="1">S7.9</strain>
    </source>
</reference>
<dbReference type="AlphaFoldDB" id="F8NV12"/>
<dbReference type="HOGENOM" id="CLU_2759379_0_0_1"/>
<organism>
    <name type="scientific">Serpula lacrymans var. lacrymans (strain S7.9)</name>
    <name type="common">Dry rot fungus</name>
    <dbReference type="NCBI Taxonomy" id="578457"/>
    <lineage>
        <taxon>Eukaryota</taxon>
        <taxon>Fungi</taxon>
        <taxon>Dikarya</taxon>
        <taxon>Basidiomycota</taxon>
        <taxon>Agaricomycotina</taxon>
        <taxon>Agaricomycetes</taxon>
        <taxon>Agaricomycetidae</taxon>
        <taxon>Boletales</taxon>
        <taxon>Coniophorineae</taxon>
        <taxon>Serpulaceae</taxon>
        <taxon>Serpula</taxon>
    </lineage>
</organism>
<gene>
    <name evidence="1" type="ORF">SERLADRAFT_448859</name>
</gene>
<dbReference type="RefSeq" id="XP_007318089.1">
    <property type="nucleotide sequence ID" value="XM_007318027.1"/>
</dbReference>
<dbReference type="GeneID" id="18816507"/>
<evidence type="ECO:0000313" key="1">
    <source>
        <dbReference type="EMBL" id="EGO25967.1"/>
    </source>
</evidence>
<dbReference type="Proteomes" id="UP000008064">
    <property type="component" value="Unassembled WGS sequence"/>
</dbReference>
<sequence>MTFRMYQSNSYNIQSTEQRDLGLPITSRNRHIVFPLVKFCVMSLQYIKHREDTSNNLEEDVQLIAISEVI</sequence>
<proteinExistence type="predicted"/>
<dbReference type="KEGG" id="sla:SERLADRAFT_448859"/>
<accession>F8NV12</accession>
<name>F8NV12_SERL9</name>
<protein>
    <submittedName>
        <fullName evidence="1">Uncharacterized protein</fullName>
    </submittedName>
</protein>